<gene>
    <name evidence="1" type="ORF">ACFSW4_00905</name>
</gene>
<reference evidence="2" key="1">
    <citation type="journal article" date="2019" name="Int. J. Syst. Evol. Microbiol.">
        <title>The Global Catalogue of Microorganisms (GCM) 10K type strain sequencing project: providing services to taxonomists for standard genome sequencing and annotation.</title>
        <authorList>
            <consortium name="The Broad Institute Genomics Platform"/>
            <consortium name="The Broad Institute Genome Sequencing Center for Infectious Disease"/>
            <person name="Wu L."/>
            <person name="Ma J."/>
        </authorList>
    </citation>
    <scope>NUCLEOTIDE SEQUENCE [LARGE SCALE GENOMIC DNA]</scope>
    <source>
        <strain evidence="2">TISTR 1571</strain>
    </source>
</reference>
<accession>A0ABW5Q645</accession>
<keyword evidence="2" id="KW-1185">Reference proteome</keyword>
<dbReference type="EMBL" id="JBHUMZ010000007">
    <property type="protein sequence ID" value="MFD2637434.1"/>
    <property type="molecule type" value="Genomic_DNA"/>
</dbReference>
<protein>
    <submittedName>
        <fullName evidence="1">Uncharacterized protein</fullName>
    </submittedName>
</protein>
<evidence type="ECO:0000313" key="1">
    <source>
        <dbReference type="EMBL" id="MFD2637434.1"/>
    </source>
</evidence>
<proteinExistence type="predicted"/>
<organism evidence="1 2">
    <name type="scientific">Piscibacillus salipiscarius</name>
    <dbReference type="NCBI Taxonomy" id="299480"/>
    <lineage>
        <taxon>Bacteria</taxon>
        <taxon>Bacillati</taxon>
        <taxon>Bacillota</taxon>
        <taxon>Bacilli</taxon>
        <taxon>Bacillales</taxon>
        <taxon>Bacillaceae</taxon>
        <taxon>Piscibacillus</taxon>
    </lineage>
</organism>
<dbReference type="Proteomes" id="UP001597452">
    <property type="component" value="Unassembled WGS sequence"/>
</dbReference>
<evidence type="ECO:0000313" key="2">
    <source>
        <dbReference type="Proteomes" id="UP001597452"/>
    </source>
</evidence>
<name>A0ABW5Q645_9BACI</name>
<comment type="caution">
    <text evidence="1">The sequence shown here is derived from an EMBL/GenBank/DDBJ whole genome shotgun (WGS) entry which is preliminary data.</text>
</comment>
<sequence length="94" mass="11339">MTWQEEQERLRHIQLINKQESTQNLIQISLHEFSLVLDTLDLNKEEQELIFNYNTGKVNVSYYLLTNNTLRIELEVFLKDTNQEPYKHTTVWNV</sequence>